<gene>
    <name evidence="3" type="ORF">IEQ44_03970</name>
</gene>
<proteinExistence type="predicted"/>
<comment type="caution">
    <text evidence="3">The sequence shown here is derived from an EMBL/GenBank/DDBJ whole genome shotgun (WGS) entry which is preliminary data.</text>
</comment>
<dbReference type="Pfam" id="PF03808">
    <property type="entry name" value="Glyco_tran_WecG"/>
    <property type="match status" value="1"/>
</dbReference>
<accession>A0ABR9RQF7</accession>
<dbReference type="InterPro" id="IPR004629">
    <property type="entry name" value="WecG_TagA_CpsF"/>
</dbReference>
<dbReference type="NCBIfam" id="TIGR00696">
    <property type="entry name" value="wecG_tagA_cpsF"/>
    <property type="match status" value="1"/>
</dbReference>
<reference evidence="3 4" key="1">
    <citation type="submission" date="2020-10" db="EMBL/GenBank/DDBJ databases">
        <title>Nocardioides sp. isolated from sludge.</title>
        <authorList>
            <person name="Zhang X."/>
        </authorList>
    </citation>
    <scope>NUCLEOTIDE SEQUENCE [LARGE SCALE GENOMIC DNA]</scope>
    <source>
        <strain evidence="3 4">Y6</strain>
    </source>
</reference>
<dbReference type="PANTHER" id="PTHR34136:SF1">
    <property type="entry name" value="UDP-N-ACETYL-D-MANNOSAMINURONIC ACID TRANSFERASE"/>
    <property type="match status" value="1"/>
</dbReference>
<name>A0ABR9RQF7_9ACTN</name>
<dbReference type="EMBL" id="JADCSA010000003">
    <property type="protein sequence ID" value="MBE7323804.1"/>
    <property type="molecule type" value="Genomic_DNA"/>
</dbReference>
<evidence type="ECO:0000313" key="4">
    <source>
        <dbReference type="Proteomes" id="UP000756387"/>
    </source>
</evidence>
<keyword evidence="1" id="KW-0328">Glycosyltransferase</keyword>
<dbReference type="PANTHER" id="PTHR34136">
    <property type="match status" value="1"/>
</dbReference>
<keyword evidence="4" id="KW-1185">Reference proteome</keyword>
<evidence type="ECO:0000256" key="1">
    <source>
        <dbReference type="ARBA" id="ARBA00022676"/>
    </source>
</evidence>
<sequence>MGVEVVAVPAADVVAHLARALDEGRRLAVAFLNAHASNVAASQPRFARALDEALVLNDGVGVDLASRRLHGSPFPENLNGTDFVPRLLAELVEPRRLFLLGGRPGVAEAAAEVLAQRAPQHRVVGTRDGYFTDDEAAAVAAEVAASGAEVVLVAMGNPRQELFVAEHGAATGATLLLSVGALLDFLSGRVERAPARVQRWRLEWVYRLALEPGRMWRRYLVGNVRFLLRLARTPRVR</sequence>
<evidence type="ECO:0000313" key="3">
    <source>
        <dbReference type="EMBL" id="MBE7323804.1"/>
    </source>
</evidence>
<keyword evidence="2" id="KW-0808">Transferase</keyword>
<protein>
    <submittedName>
        <fullName evidence="3">WecB/TagA/CpsF family glycosyltransferase</fullName>
    </submittedName>
</protein>
<dbReference type="CDD" id="cd06533">
    <property type="entry name" value="Glyco_transf_WecG_TagA"/>
    <property type="match status" value="1"/>
</dbReference>
<evidence type="ECO:0000256" key="2">
    <source>
        <dbReference type="ARBA" id="ARBA00022679"/>
    </source>
</evidence>
<organism evidence="3 4">
    <name type="scientific">Nocardioides malaquae</name>
    <dbReference type="NCBI Taxonomy" id="2773426"/>
    <lineage>
        <taxon>Bacteria</taxon>
        <taxon>Bacillati</taxon>
        <taxon>Actinomycetota</taxon>
        <taxon>Actinomycetes</taxon>
        <taxon>Propionibacteriales</taxon>
        <taxon>Nocardioidaceae</taxon>
        <taxon>Nocardioides</taxon>
    </lineage>
</organism>
<dbReference type="Proteomes" id="UP000756387">
    <property type="component" value="Unassembled WGS sequence"/>
</dbReference>